<dbReference type="PIRSF" id="PIRSF039085">
    <property type="entry name" value="ABC_ATPase_HisP"/>
    <property type="match status" value="1"/>
</dbReference>
<dbReference type="PANTHER" id="PTHR43166">
    <property type="entry name" value="AMINO ACID IMPORT ATP-BINDING PROTEIN"/>
    <property type="match status" value="1"/>
</dbReference>
<dbReference type="EMBL" id="CP018180">
    <property type="protein sequence ID" value="AUJ32807.1"/>
    <property type="molecule type" value="Genomic_DNA"/>
</dbReference>
<keyword evidence="7" id="KW-1185">Reference proteome</keyword>
<evidence type="ECO:0000259" key="5">
    <source>
        <dbReference type="PROSITE" id="PS50893"/>
    </source>
</evidence>
<dbReference type="InterPro" id="IPR003593">
    <property type="entry name" value="AAA+_ATPase"/>
</dbReference>
<organism evidence="6 7">
    <name type="scientific">Liquorilactobacillus nagelii</name>
    <dbReference type="NCBI Taxonomy" id="82688"/>
    <lineage>
        <taxon>Bacteria</taxon>
        <taxon>Bacillati</taxon>
        <taxon>Bacillota</taxon>
        <taxon>Bacilli</taxon>
        <taxon>Lactobacillales</taxon>
        <taxon>Lactobacillaceae</taxon>
        <taxon>Liquorilactobacillus</taxon>
    </lineage>
</organism>
<dbReference type="GO" id="GO:0005524">
    <property type="term" value="F:ATP binding"/>
    <property type="evidence" value="ECO:0007669"/>
    <property type="project" value="UniProtKB-KW"/>
</dbReference>
<dbReference type="InterPro" id="IPR050086">
    <property type="entry name" value="MetN_ABC_transporter-like"/>
</dbReference>
<sequence>MTKEILRVEKLNKFYGKRQILFDVNFSIRQGEVLALLGPSGSGKSTLIRCLNGLEQFSGGSLFFAGQKVVTNEKSWQQLRQKIGMVFQSYDLFPNLTVLDNILLGPLKVQKKDRKQAEQEAIALLDRVGLAEYTKAYPRQLSGGQKQRIAIIRALALHPELMLFDEVTASLDPEMVRGVLEIIKELSEKDNMTMIIVTHEMNFAEQIADRVLFLDQGHVLEETAGKQFFASAQTERARDFLESMKF</sequence>
<dbReference type="InterPro" id="IPR017871">
    <property type="entry name" value="ABC_transporter-like_CS"/>
</dbReference>
<evidence type="ECO:0000313" key="7">
    <source>
        <dbReference type="Proteomes" id="UP000324497"/>
    </source>
</evidence>
<dbReference type="GO" id="GO:0016887">
    <property type="term" value="F:ATP hydrolysis activity"/>
    <property type="evidence" value="ECO:0007669"/>
    <property type="project" value="InterPro"/>
</dbReference>
<feature type="domain" description="ABC transporter" evidence="5">
    <location>
        <begin position="6"/>
        <end position="241"/>
    </location>
</feature>
<dbReference type="GO" id="GO:0015424">
    <property type="term" value="F:ABC-type amino acid transporter activity"/>
    <property type="evidence" value="ECO:0007669"/>
    <property type="project" value="InterPro"/>
</dbReference>
<dbReference type="SUPFAM" id="SSF52540">
    <property type="entry name" value="P-loop containing nucleoside triphosphate hydrolases"/>
    <property type="match status" value="1"/>
</dbReference>
<dbReference type="Proteomes" id="UP000324497">
    <property type="component" value="Chromosome"/>
</dbReference>
<dbReference type="PROSITE" id="PS00211">
    <property type="entry name" value="ABC_TRANSPORTER_1"/>
    <property type="match status" value="1"/>
</dbReference>
<accession>A0A3Q8CG19</accession>
<dbReference type="CDD" id="cd03262">
    <property type="entry name" value="ABC_HisP_GlnQ"/>
    <property type="match status" value="1"/>
</dbReference>
<dbReference type="RefSeq" id="WP_148127071.1">
    <property type="nucleotide sequence ID" value="NZ_CP018180.1"/>
</dbReference>
<evidence type="ECO:0000256" key="4">
    <source>
        <dbReference type="ARBA" id="ARBA00022840"/>
    </source>
</evidence>
<proteinExistence type="inferred from homology"/>
<keyword evidence="4 6" id="KW-0067">ATP-binding</keyword>
<dbReference type="InterPro" id="IPR030679">
    <property type="entry name" value="ABC_ATPase_HisP-typ"/>
</dbReference>
<evidence type="ECO:0000256" key="2">
    <source>
        <dbReference type="ARBA" id="ARBA00022448"/>
    </source>
</evidence>
<keyword evidence="2" id="KW-0813">Transport</keyword>
<dbReference type="PANTHER" id="PTHR43166:SF4">
    <property type="entry name" value="PHOSPHONATES IMPORT ATP-BINDING PROTEIN PHNC"/>
    <property type="match status" value="1"/>
</dbReference>
<dbReference type="AlphaFoldDB" id="A0A3Q8CG19"/>
<dbReference type="InterPro" id="IPR027417">
    <property type="entry name" value="P-loop_NTPase"/>
</dbReference>
<gene>
    <name evidence="6" type="ORF">BSQ50_09840</name>
</gene>
<dbReference type="SMART" id="SM00382">
    <property type="entry name" value="AAA"/>
    <property type="match status" value="1"/>
</dbReference>
<keyword evidence="3" id="KW-0547">Nucleotide-binding</keyword>
<evidence type="ECO:0000313" key="6">
    <source>
        <dbReference type="EMBL" id="AUJ32807.1"/>
    </source>
</evidence>
<protein>
    <submittedName>
        <fullName evidence="6">Glutamine ABC transporter ATP-binding protein</fullName>
    </submittedName>
</protein>
<dbReference type="PROSITE" id="PS50893">
    <property type="entry name" value="ABC_TRANSPORTER_2"/>
    <property type="match status" value="1"/>
</dbReference>
<dbReference type="Pfam" id="PF00005">
    <property type="entry name" value="ABC_tran"/>
    <property type="match status" value="1"/>
</dbReference>
<dbReference type="InterPro" id="IPR003439">
    <property type="entry name" value="ABC_transporter-like_ATP-bd"/>
</dbReference>
<comment type="similarity">
    <text evidence="1">Belongs to the ABC transporter superfamily.</text>
</comment>
<evidence type="ECO:0000256" key="1">
    <source>
        <dbReference type="ARBA" id="ARBA00005417"/>
    </source>
</evidence>
<dbReference type="KEGG" id="lng:BSQ50_09840"/>
<evidence type="ECO:0000256" key="3">
    <source>
        <dbReference type="ARBA" id="ARBA00022741"/>
    </source>
</evidence>
<dbReference type="Gene3D" id="3.40.50.300">
    <property type="entry name" value="P-loop containing nucleotide triphosphate hydrolases"/>
    <property type="match status" value="1"/>
</dbReference>
<reference evidence="6 7" key="1">
    <citation type="submission" date="2016-11" db="EMBL/GenBank/DDBJ databases">
        <title>Interaction between Lactobacillus species and yeast in water kefir.</title>
        <authorList>
            <person name="Behr J."/>
            <person name="Xu D."/>
            <person name="Vogel R.F."/>
        </authorList>
    </citation>
    <scope>NUCLEOTIDE SEQUENCE [LARGE SCALE GENOMIC DNA]</scope>
    <source>
        <strain evidence="6 7">TMW 1.1827</strain>
    </source>
</reference>
<name>A0A3Q8CG19_9LACO</name>